<evidence type="ECO:0000256" key="1">
    <source>
        <dbReference type="SAM" id="MobiDB-lite"/>
    </source>
</evidence>
<protein>
    <recommendedName>
        <fullName evidence="4">DNA-binding protein</fullName>
    </recommendedName>
</protein>
<evidence type="ECO:0000313" key="2">
    <source>
        <dbReference type="EMBL" id="MET3634602.1"/>
    </source>
</evidence>
<evidence type="ECO:0008006" key="4">
    <source>
        <dbReference type="Google" id="ProtNLM"/>
    </source>
</evidence>
<dbReference type="EMBL" id="JBEPLN010000020">
    <property type="protein sequence ID" value="MET3634602.1"/>
    <property type="molecule type" value="Genomic_DNA"/>
</dbReference>
<gene>
    <name evidence="2" type="ORF">ABID28_001248</name>
</gene>
<comment type="caution">
    <text evidence="2">The sequence shown here is derived from an EMBL/GenBank/DDBJ whole genome shotgun (WGS) entry which is preliminary data.</text>
</comment>
<name>A0ABV2JI92_9STRE</name>
<dbReference type="Pfam" id="PF02620">
    <property type="entry name" value="YceD"/>
    <property type="match status" value="1"/>
</dbReference>
<reference evidence="2 3" key="1">
    <citation type="submission" date="2024-06" db="EMBL/GenBank/DDBJ databases">
        <title>Genomic Encyclopedia of Type Strains, Phase IV (KMG-IV): sequencing the most valuable type-strain genomes for metagenomic binning, comparative biology and taxonomic classification.</title>
        <authorList>
            <person name="Goeker M."/>
        </authorList>
    </citation>
    <scope>NUCLEOTIDE SEQUENCE [LARGE SCALE GENOMIC DNA]</scope>
    <source>
        <strain evidence="2 3">DSM 28302</strain>
    </source>
</reference>
<feature type="region of interest" description="Disordered" evidence="1">
    <location>
        <begin position="160"/>
        <end position="180"/>
    </location>
</feature>
<dbReference type="Proteomes" id="UP001549037">
    <property type="component" value="Unassembled WGS sequence"/>
</dbReference>
<dbReference type="InterPro" id="IPR003772">
    <property type="entry name" value="YceD"/>
</dbReference>
<sequence length="180" mass="20359">MIFNLLDVKKKPEGITFEEQLDLKEELQDRNSEILDIRDILAKGQLIYENGLYLLEYQLSYVLVLPSSRSMTPVELEQSYGVVEVFVSAEELLAKQDLVDEDLVLVLDGTTLSLSESVADNIILNIPMKVLTTEEENDDTMPSGQSWSVLTESQYKDLQEEKKAESSPFASLSKLFDSDE</sequence>
<organism evidence="2 3">
    <name type="scientific">Streptococcus porcorum</name>
    <dbReference type="NCBI Taxonomy" id="701526"/>
    <lineage>
        <taxon>Bacteria</taxon>
        <taxon>Bacillati</taxon>
        <taxon>Bacillota</taxon>
        <taxon>Bacilli</taxon>
        <taxon>Lactobacillales</taxon>
        <taxon>Streptococcaceae</taxon>
        <taxon>Streptococcus</taxon>
    </lineage>
</organism>
<keyword evidence="3" id="KW-1185">Reference proteome</keyword>
<evidence type="ECO:0000313" key="3">
    <source>
        <dbReference type="Proteomes" id="UP001549037"/>
    </source>
</evidence>
<accession>A0ABV2JI92</accession>
<proteinExistence type="predicted"/>